<dbReference type="Proteomes" id="UP001303889">
    <property type="component" value="Unassembled WGS sequence"/>
</dbReference>
<dbReference type="SUPFAM" id="SSF50978">
    <property type="entry name" value="WD40 repeat-like"/>
    <property type="match status" value="1"/>
</dbReference>
<dbReference type="AlphaFoldDB" id="A0AAN6MFS1"/>
<dbReference type="FunFam" id="2.130.10.10:FF:000725">
    <property type="entry name" value="Nuclear pore complex subunit"/>
    <property type="match status" value="1"/>
</dbReference>
<evidence type="ECO:0000313" key="5">
    <source>
        <dbReference type="Proteomes" id="UP001303889"/>
    </source>
</evidence>
<keyword evidence="2" id="KW-0677">Repeat</keyword>
<accession>A0AAN6MFS1</accession>
<keyword evidence="5" id="KW-1185">Reference proteome</keyword>
<reference evidence="4" key="1">
    <citation type="journal article" date="2023" name="Mol. Phylogenet. Evol.">
        <title>Genome-scale phylogeny and comparative genomics of the fungal order Sordariales.</title>
        <authorList>
            <person name="Hensen N."/>
            <person name="Bonometti L."/>
            <person name="Westerberg I."/>
            <person name="Brannstrom I.O."/>
            <person name="Guillou S."/>
            <person name="Cros-Aarteil S."/>
            <person name="Calhoun S."/>
            <person name="Haridas S."/>
            <person name="Kuo A."/>
            <person name="Mondo S."/>
            <person name="Pangilinan J."/>
            <person name="Riley R."/>
            <person name="LaButti K."/>
            <person name="Andreopoulos B."/>
            <person name="Lipzen A."/>
            <person name="Chen C."/>
            <person name="Yan M."/>
            <person name="Daum C."/>
            <person name="Ng V."/>
            <person name="Clum A."/>
            <person name="Steindorff A."/>
            <person name="Ohm R.A."/>
            <person name="Martin F."/>
            <person name="Silar P."/>
            <person name="Natvig D.O."/>
            <person name="Lalanne C."/>
            <person name="Gautier V."/>
            <person name="Ament-Velasquez S.L."/>
            <person name="Kruys A."/>
            <person name="Hutchinson M.I."/>
            <person name="Powell A.J."/>
            <person name="Barry K."/>
            <person name="Miller A.N."/>
            <person name="Grigoriev I.V."/>
            <person name="Debuchy R."/>
            <person name="Gladieux P."/>
            <person name="Hiltunen Thoren M."/>
            <person name="Johannesson H."/>
        </authorList>
    </citation>
    <scope>NUCLEOTIDE SEQUENCE</scope>
    <source>
        <strain evidence="4">CBS 103.79</strain>
    </source>
</reference>
<dbReference type="PROSITE" id="PS50082">
    <property type="entry name" value="WD_REPEATS_2"/>
    <property type="match status" value="2"/>
</dbReference>
<comment type="caution">
    <text evidence="4">The sequence shown here is derived from an EMBL/GenBank/DDBJ whole genome shotgun (WGS) entry which is preliminary data.</text>
</comment>
<dbReference type="InterPro" id="IPR036322">
    <property type="entry name" value="WD40_repeat_dom_sf"/>
</dbReference>
<gene>
    <name evidence="4" type="ORF">C8A05DRAFT_36650</name>
</gene>
<dbReference type="Gene3D" id="2.130.10.10">
    <property type="entry name" value="YVTN repeat-like/Quinoprotein amine dehydrogenase"/>
    <property type="match status" value="1"/>
</dbReference>
<dbReference type="EMBL" id="MU855749">
    <property type="protein sequence ID" value="KAK3899724.1"/>
    <property type="molecule type" value="Genomic_DNA"/>
</dbReference>
<dbReference type="InterPro" id="IPR001680">
    <property type="entry name" value="WD40_rpt"/>
</dbReference>
<sequence length="351" mass="37658">MAPATQFEVAQPPNDAISALVFAPGASRRLLVSSWDKNVYLYEVASGAEEAGLVGTFEHRAPVLDVCFGASPDEAFTAGMDHLVKRIDLASGEQTVMSKHAEPVRCVVYSADNSLLISASWDNTLHIHNCTAPSQPPLTIPLPGKPHALAASPTKLVVAMAARLVHIYDLPTLASALSSQTNTPPQPWQQRESSLKFLTRAVACMPNDAGYATSSIEGRVAVEWFEDTPESQARKYAFKCHRQAAPDDEGGGDVVYPVNALAFHPRFGTFASGGGDGTVALWDAEAKRRMRQYQKFPDAVAALAFSADGRYLAVGVCPGFETGMEDYSGEGRTKVFIRELGETEAKGKGAK</sequence>
<evidence type="ECO:0000256" key="3">
    <source>
        <dbReference type="PROSITE-ProRule" id="PRU00221"/>
    </source>
</evidence>
<feature type="repeat" description="WD" evidence="3">
    <location>
        <begin position="97"/>
        <end position="127"/>
    </location>
</feature>
<name>A0AAN6MFS1_9PEZI</name>
<dbReference type="Pfam" id="PF00400">
    <property type="entry name" value="WD40"/>
    <property type="match status" value="2"/>
</dbReference>
<protein>
    <submittedName>
        <fullName evidence="4">WD40-repeat-containing domain protein</fullName>
    </submittedName>
</protein>
<reference evidence="4" key="2">
    <citation type="submission" date="2023-05" db="EMBL/GenBank/DDBJ databases">
        <authorList>
            <consortium name="Lawrence Berkeley National Laboratory"/>
            <person name="Steindorff A."/>
            <person name="Hensen N."/>
            <person name="Bonometti L."/>
            <person name="Westerberg I."/>
            <person name="Brannstrom I.O."/>
            <person name="Guillou S."/>
            <person name="Cros-Aarteil S."/>
            <person name="Calhoun S."/>
            <person name="Haridas S."/>
            <person name="Kuo A."/>
            <person name="Mondo S."/>
            <person name="Pangilinan J."/>
            <person name="Riley R."/>
            <person name="Labutti K."/>
            <person name="Andreopoulos B."/>
            <person name="Lipzen A."/>
            <person name="Chen C."/>
            <person name="Yanf M."/>
            <person name="Daum C."/>
            <person name="Ng V."/>
            <person name="Clum A."/>
            <person name="Ohm R."/>
            <person name="Martin F."/>
            <person name="Silar P."/>
            <person name="Natvig D."/>
            <person name="Lalanne C."/>
            <person name="Gautier V."/>
            <person name="Ament-Velasquez S.L."/>
            <person name="Kruys A."/>
            <person name="Hutchinson M.I."/>
            <person name="Powell A.J."/>
            <person name="Barry K."/>
            <person name="Miller A.N."/>
            <person name="Grigoriev I.V."/>
            <person name="Debuchy R."/>
            <person name="Gladieux P."/>
            <person name="Thoren M.H."/>
            <person name="Johannesson H."/>
        </authorList>
    </citation>
    <scope>NUCLEOTIDE SEQUENCE</scope>
    <source>
        <strain evidence="4">CBS 103.79</strain>
    </source>
</reference>
<organism evidence="4 5">
    <name type="scientific">Staphylotrichum tortipilum</name>
    <dbReference type="NCBI Taxonomy" id="2831512"/>
    <lineage>
        <taxon>Eukaryota</taxon>
        <taxon>Fungi</taxon>
        <taxon>Dikarya</taxon>
        <taxon>Ascomycota</taxon>
        <taxon>Pezizomycotina</taxon>
        <taxon>Sordariomycetes</taxon>
        <taxon>Sordariomycetidae</taxon>
        <taxon>Sordariales</taxon>
        <taxon>Chaetomiaceae</taxon>
        <taxon>Staphylotrichum</taxon>
    </lineage>
</organism>
<dbReference type="SMART" id="SM00320">
    <property type="entry name" value="WD40"/>
    <property type="match status" value="4"/>
</dbReference>
<keyword evidence="1 3" id="KW-0853">WD repeat</keyword>
<evidence type="ECO:0000256" key="1">
    <source>
        <dbReference type="ARBA" id="ARBA00022574"/>
    </source>
</evidence>
<feature type="repeat" description="WD" evidence="3">
    <location>
        <begin position="258"/>
        <end position="292"/>
    </location>
</feature>
<evidence type="ECO:0000256" key="2">
    <source>
        <dbReference type="ARBA" id="ARBA00022737"/>
    </source>
</evidence>
<dbReference type="PANTHER" id="PTHR10971">
    <property type="entry name" value="MRNA EXPORT FACTOR AND BUB3"/>
    <property type="match status" value="1"/>
</dbReference>
<evidence type="ECO:0000313" key="4">
    <source>
        <dbReference type="EMBL" id="KAK3899724.1"/>
    </source>
</evidence>
<dbReference type="InterPro" id="IPR015943">
    <property type="entry name" value="WD40/YVTN_repeat-like_dom_sf"/>
</dbReference>
<proteinExistence type="predicted"/>